<organism evidence="13 14">
    <name type="scientific">Neocucurbitaria cava</name>
    <dbReference type="NCBI Taxonomy" id="798079"/>
    <lineage>
        <taxon>Eukaryota</taxon>
        <taxon>Fungi</taxon>
        <taxon>Dikarya</taxon>
        <taxon>Ascomycota</taxon>
        <taxon>Pezizomycotina</taxon>
        <taxon>Dothideomycetes</taxon>
        <taxon>Pleosporomycetidae</taxon>
        <taxon>Pleosporales</taxon>
        <taxon>Pleosporineae</taxon>
        <taxon>Cucurbitariaceae</taxon>
        <taxon>Neocucurbitaria</taxon>
    </lineage>
</organism>
<evidence type="ECO:0000256" key="1">
    <source>
        <dbReference type="ARBA" id="ARBA00004115"/>
    </source>
</evidence>
<feature type="signal peptide" evidence="11">
    <location>
        <begin position="1"/>
        <end position="19"/>
    </location>
</feature>
<dbReference type="GO" id="GO:0071555">
    <property type="term" value="P:cell wall organization"/>
    <property type="evidence" value="ECO:0007669"/>
    <property type="project" value="UniProtKB-KW"/>
</dbReference>
<evidence type="ECO:0000313" key="14">
    <source>
        <dbReference type="Proteomes" id="UP001140560"/>
    </source>
</evidence>
<comment type="subcellular location">
    <subcellularLocation>
        <location evidence="1">Endoplasmic reticulum membrane</location>
        <topology evidence="1">Single-pass type I membrane protein</topology>
    </subcellularLocation>
</comment>
<evidence type="ECO:0000256" key="4">
    <source>
        <dbReference type="ARBA" id="ARBA00022692"/>
    </source>
</evidence>
<keyword evidence="7 10" id="KW-1133">Transmembrane helix</keyword>
<feature type="transmembrane region" description="Helical" evidence="10">
    <location>
        <begin position="245"/>
        <end position="266"/>
    </location>
</feature>
<dbReference type="InterPro" id="IPR046756">
    <property type="entry name" value="VAS1/VOA1_TM"/>
</dbReference>
<accession>A0A9W8YAX7</accession>
<evidence type="ECO:0000259" key="12">
    <source>
        <dbReference type="Pfam" id="PF20520"/>
    </source>
</evidence>
<keyword evidence="4 10" id="KW-0812">Transmembrane</keyword>
<keyword evidence="9" id="KW-0961">Cell wall biogenesis/degradation</keyword>
<dbReference type="EMBL" id="JAPEUY010000008">
    <property type="protein sequence ID" value="KAJ4370596.1"/>
    <property type="molecule type" value="Genomic_DNA"/>
</dbReference>
<protein>
    <recommendedName>
        <fullName evidence="3">Protein BIG1</fullName>
    </recommendedName>
</protein>
<feature type="chain" id="PRO_5040762896" description="Protein BIG1" evidence="11">
    <location>
        <begin position="20"/>
        <end position="288"/>
    </location>
</feature>
<feature type="domain" description="V-type proton ATPase subunit S1/VOA1 transmembrane" evidence="12">
    <location>
        <begin position="239"/>
        <end position="278"/>
    </location>
</feature>
<keyword evidence="6" id="KW-0256">Endoplasmic reticulum</keyword>
<dbReference type="Proteomes" id="UP001140560">
    <property type="component" value="Unassembled WGS sequence"/>
</dbReference>
<name>A0A9W8YAX7_9PLEO</name>
<evidence type="ECO:0000256" key="5">
    <source>
        <dbReference type="ARBA" id="ARBA00022729"/>
    </source>
</evidence>
<evidence type="ECO:0000256" key="8">
    <source>
        <dbReference type="ARBA" id="ARBA00023136"/>
    </source>
</evidence>
<evidence type="ECO:0000256" key="2">
    <source>
        <dbReference type="ARBA" id="ARBA00008203"/>
    </source>
</evidence>
<proteinExistence type="inferred from homology"/>
<evidence type="ECO:0000256" key="9">
    <source>
        <dbReference type="ARBA" id="ARBA00023316"/>
    </source>
</evidence>
<reference evidence="13" key="1">
    <citation type="submission" date="2022-10" db="EMBL/GenBank/DDBJ databases">
        <title>Tapping the CABI collections for fungal endophytes: first genome assemblies for Collariella, Neodidymelliopsis, Ascochyta clinopodiicola, Didymella pomorum, Didymosphaeria variabile, Neocosmospora piperis and Neocucurbitaria cava.</title>
        <authorList>
            <person name="Hill R."/>
        </authorList>
    </citation>
    <scope>NUCLEOTIDE SEQUENCE</scope>
    <source>
        <strain evidence="13">IMI 356814</strain>
    </source>
</reference>
<evidence type="ECO:0000256" key="6">
    <source>
        <dbReference type="ARBA" id="ARBA00022824"/>
    </source>
</evidence>
<gene>
    <name evidence="13" type="ORF">N0V83_005117</name>
</gene>
<dbReference type="GO" id="GO:0005789">
    <property type="term" value="C:endoplasmic reticulum membrane"/>
    <property type="evidence" value="ECO:0007669"/>
    <property type="project" value="UniProtKB-SubCell"/>
</dbReference>
<dbReference type="InterPro" id="IPR037654">
    <property type="entry name" value="Big1"/>
</dbReference>
<dbReference type="GO" id="GO:0006078">
    <property type="term" value="P:(1-&gt;6)-beta-D-glucan biosynthetic process"/>
    <property type="evidence" value="ECO:0007669"/>
    <property type="project" value="TreeGrafter"/>
</dbReference>
<sequence>MAKALVGALALAALPSALAFRNTSPFFLFSTAELLIDTTDTSVSESSKVTADVLGALKDCPTRSYVIVEQEGVSFNDYLDGYTTPQLRQYMGGKHEEVKTTFAINEVVGQVDAAAVVSHLQAKCAPSSNDQHDAVWFRRIKAQAPSAAKALRTQQLHSEDATLEQHIVNDQKSRDYTVIYITSPQTESQAKAQLADEQYSYEMESSFDQSVQMELKRDLSSHIKRANSTAEGGLFERYQYFTPGLFMGLAAIVPLFLILLVGIRALTSLEVSYFAFSKEMGPQGQKKQ</sequence>
<dbReference type="Pfam" id="PF20520">
    <property type="entry name" value="Ac45-VOA1_TM"/>
    <property type="match status" value="1"/>
</dbReference>
<keyword evidence="14" id="KW-1185">Reference proteome</keyword>
<dbReference type="PANTHER" id="PTHR28285">
    <property type="entry name" value="PROTEIN BIG1"/>
    <property type="match status" value="1"/>
</dbReference>
<comment type="caution">
    <text evidence="13">The sequence shown here is derived from an EMBL/GenBank/DDBJ whole genome shotgun (WGS) entry which is preliminary data.</text>
</comment>
<dbReference type="OrthoDB" id="9985059at2759"/>
<evidence type="ECO:0000256" key="11">
    <source>
        <dbReference type="SAM" id="SignalP"/>
    </source>
</evidence>
<keyword evidence="8 10" id="KW-0472">Membrane</keyword>
<dbReference type="GO" id="GO:0009272">
    <property type="term" value="P:fungal-type cell wall biogenesis"/>
    <property type="evidence" value="ECO:0007669"/>
    <property type="project" value="TreeGrafter"/>
</dbReference>
<keyword evidence="5 11" id="KW-0732">Signal</keyword>
<dbReference type="PANTHER" id="PTHR28285:SF1">
    <property type="entry name" value="PROTEIN BIG1"/>
    <property type="match status" value="1"/>
</dbReference>
<evidence type="ECO:0000313" key="13">
    <source>
        <dbReference type="EMBL" id="KAJ4370596.1"/>
    </source>
</evidence>
<evidence type="ECO:0000256" key="10">
    <source>
        <dbReference type="SAM" id="Phobius"/>
    </source>
</evidence>
<comment type="similarity">
    <text evidence="2">Belongs to the BIG1 family.</text>
</comment>
<evidence type="ECO:0000256" key="7">
    <source>
        <dbReference type="ARBA" id="ARBA00022989"/>
    </source>
</evidence>
<evidence type="ECO:0000256" key="3">
    <source>
        <dbReference type="ARBA" id="ARBA00022089"/>
    </source>
</evidence>
<dbReference type="AlphaFoldDB" id="A0A9W8YAX7"/>